<dbReference type="GO" id="GO:0046677">
    <property type="term" value="P:response to antibiotic"/>
    <property type="evidence" value="ECO:0007669"/>
    <property type="project" value="InterPro"/>
</dbReference>
<keyword evidence="5" id="KW-0963">Cytoplasm</keyword>
<dbReference type="Gene3D" id="3.50.50.60">
    <property type="entry name" value="FAD/NAD(P)-binding domain"/>
    <property type="match status" value="1"/>
</dbReference>
<dbReference type="GeneID" id="93877610"/>
<keyword evidence="5" id="KW-0521">NADP</keyword>
<comment type="cofactor">
    <cofactor evidence="5">
        <name>FAD</name>
        <dbReference type="ChEBI" id="CHEBI:57692"/>
    </cofactor>
</comment>
<dbReference type="EC" id="1.14.13.-" evidence="5"/>
<proteinExistence type="inferred from homology"/>
<keyword evidence="1 5" id="KW-0285">Flavoprotein</keyword>
<feature type="binding site" evidence="5">
    <location>
        <position position="295"/>
    </location>
    <ligand>
        <name>FAD</name>
        <dbReference type="ChEBI" id="CHEBI:57692"/>
    </ligand>
</feature>
<keyword evidence="5" id="KW-0547">Nucleotide-binding</keyword>
<dbReference type="PANTHER" id="PTHR46972">
    <property type="entry name" value="MONOOXYGENASE ASQM-RELATED"/>
    <property type="match status" value="1"/>
</dbReference>
<evidence type="ECO:0000313" key="8">
    <source>
        <dbReference type="Proteomes" id="UP000247346"/>
    </source>
</evidence>
<dbReference type="InterPro" id="IPR043683">
    <property type="entry name" value="TetX_monooxygenase"/>
</dbReference>
<dbReference type="InterPro" id="IPR036188">
    <property type="entry name" value="FAD/NAD-bd_sf"/>
</dbReference>
<dbReference type="PRINTS" id="PR00420">
    <property type="entry name" value="RNGMNOXGNASE"/>
</dbReference>
<gene>
    <name evidence="7" type="ORF">XsacCFBP4641_12715</name>
</gene>
<comment type="similarity">
    <text evidence="5">Belongs to the aromatic-ring hydroxylase family. TetX subfamily.</text>
</comment>
<evidence type="ECO:0000313" key="7">
    <source>
        <dbReference type="EMBL" id="PPU81833.1"/>
    </source>
</evidence>
<feature type="binding site" evidence="5">
    <location>
        <position position="103"/>
    </location>
    <ligand>
        <name>FAD</name>
        <dbReference type="ChEBI" id="CHEBI:57692"/>
    </ligand>
</feature>
<evidence type="ECO:0000256" key="5">
    <source>
        <dbReference type="HAMAP-Rule" id="MF_00845"/>
    </source>
</evidence>
<keyword evidence="4 5" id="KW-0503">Monooxygenase</keyword>
<dbReference type="SUPFAM" id="SSF51905">
    <property type="entry name" value="FAD/NAD(P)-binding domain"/>
    <property type="match status" value="1"/>
</dbReference>
<feature type="binding site" evidence="5">
    <location>
        <position position="47"/>
    </location>
    <ligand>
        <name>FAD</name>
        <dbReference type="ChEBI" id="CHEBI:57692"/>
    </ligand>
</feature>
<evidence type="ECO:0000256" key="4">
    <source>
        <dbReference type="ARBA" id="ARBA00023033"/>
    </source>
</evidence>
<protein>
    <recommendedName>
        <fullName evidence="5">Flavin-dependent monooxygenase</fullName>
    </recommendedName>
    <alternativeName>
        <fullName evidence="5">TetX monooxygenase</fullName>
        <shortName evidence="5">TetX</shortName>
        <ecNumber evidence="5">1.14.13.-</ecNumber>
    </alternativeName>
</protein>
<feature type="binding site" evidence="5">
    <location>
        <position position="40"/>
    </location>
    <ligand>
        <name>NADPH</name>
        <dbReference type="ChEBI" id="CHEBI:57783"/>
    </ligand>
</feature>
<comment type="catalytic activity">
    <reaction evidence="5">
        <text>a tetracycline + NADPH + O2 + H(+) = an 11a-hydroxytetracycline + NADP(+) + H2O</text>
        <dbReference type="Rhea" id="RHEA:61444"/>
        <dbReference type="ChEBI" id="CHEBI:15377"/>
        <dbReference type="ChEBI" id="CHEBI:15378"/>
        <dbReference type="ChEBI" id="CHEBI:15379"/>
        <dbReference type="ChEBI" id="CHEBI:57783"/>
        <dbReference type="ChEBI" id="CHEBI:58349"/>
        <dbReference type="ChEBI" id="CHEBI:144644"/>
        <dbReference type="ChEBI" id="CHEBI:144645"/>
    </reaction>
</comment>
<dbReference type="GO" id="GO:0071949">
    <property type="term" value="F:FAD binding"/>
    <property type="evidence" value="ECO:0007669"/>
    <property type="project" value="InterPro"/>
</dbReference>
<dbReference type="Pfam" id="PF01494">
    <property type="entry name" value="FAD_binding_3"/>
    <property type="match status" value="1"/>
</dbReference>
<name>A0A2P5Z2F6_9XANT</name>
<dbReference type="Proteomes" id="UP000247346">
    <property type="component" value="Unassembled WGS sequence"/>
</dbReference>
<dbReference type="HAMAP" id="MF_00845">
    <property type="entry name" value="TetX_monooxygenase"/>
    <property type="match status" value="1"/>
</dbReference>
<evidence type="ECO:0000256" key="2">
    <source>
        <dbReference type="ARBA" id="ARBA00022827"/>
    </source>
</evidence>
<organism evidence="7 8">
    <name type="scientific">Xanthomonas sacchari</name>
    <dbReference type="NCBI Taxonomy" id="56458"/>
    <lineage>
        <taxon>Bacteria</taxon>
        <taxon>Pseudomonadati</taxon>
        <taxon>Pseudomonadota</taxon>
        <taxon>Gammaproteobacteria</taxon>
        <taxon>Lysobacterales</taxon>
        <taxon>Lysobacteraceae</taxon>
        <taxon>Xanthomonas</taxon>
    </lineage>
</organism>
<dbReference type="EMBL" id="MDEK01000011">
    <property type="protein sequence ID" value="PPU81833.1"/>
    <property type="molecule type" value="Genomic_DNA"/>
</dbReference>
<dbReference type="GO" id="GO:0004497">
    <property type="term" value="F:monooxygenase activity"/>
    <property type="evidence" value="ECO:0007669"/>
    <property type="project" value="UniProtKB-UniRule"/>
</dbReference>
<feature type="domain" description="FAD-binding" evidence="6">
    <location>
        <begin position="3"/>
        <end position="338"/>
    </location>
</feature>
<dbReference type="GO" id="GO:0005737">
    <property type="term" value="C:cytoplasm"/>
    <property type="evidence" value="ECO:0007669"/>
    <property type="project" value="UniProtKB-SubCell"/>
</dbReference>
<comment type="subcellular location">
    <subcellularLocation>
        <location evidence="5">Cytoplasm</location>
    </subcellularLocation>
</comment>
<comment type="function">
    <text evidence="5">An FAD-requiring monooxygenase active on some tetracycline antibiotic derivatives, which leads to their inactivation. Hydroxylates carbon 11a of tetracycline and some analogs.</text>
</comment>
<reference evidence="7 8" key="1">
    <citation type="submission" date="2016-08" db="EMBL/GenBank/DDBJ databases">
        <authorList>
            <person name="Seilhamer J.J."/>
        </authorList>
    </citation>
    <scope>NUCLEOTIDE SEQUENCE [LARGE SCALE GENOMIC DNA]</scope>
    <source>
        <strain evidence="7 8">CFBP4641</strain>
    </source>
</reference>
<comment type="subunit">
    <text evidence="5">Monomer.</text>
</comment>
<evidence type="ECO:0000256" key="3">
    <source>
        <dbReference type="ARBA" id="ARBA00023002"/>
    </source>
</evidence>
<comment type="caution">
    <text evidence="7">The sequence shown here is derived from an EMBL/GenBank/DDBJ whole genome shotgun (WGS) entry which is preliminary data.</text>
</comment>
<dbReference type="InterPro" id="IPR002938">
    <property type="entry name" value="FAD-bd"/>
</dbReference>
<evidence type="ECO:0000259" key="6">
    <source>
        <dbReference type="Pfam" id="PF01494"/>
    </source>
</evidence>
<dbReference type="OrthoDB" id="9782160at2"/>
<sequence>MHTPIAIIGAGLGGLALARVLHLHGIAATLYEAEASAEARPQGGLLDIHEYNGQLALKDAGLYAQFRALVLPGADAKRVVDAHGTLLVERPDIGAGSRPEVDRGQLRRLLLDALPAGAVRWGHKLAGVSPLGEGRHLLRFGNGATVTTDLLVGADGAWSKVRPLLSAAMPAYSGTTFVETCLLHADTRHPASAHLVGGGTLMAVAPGKGVLAHRHADGMLQAYVALVRPEAWFDGIDVAVPASAMARIAAEFADWAPALTALITASDTPPVLRPIHALPVDHRWEHVPGVTLLGDAAHLMSPFAGEGANLALYDGAELGKAIAAHPGAIDAALAMYEAALFARSAPFARESQRNLALFFDDTAPQSLVDFFNGIAA</sequence>
<keyword evidence="2 5" id="KW-0274">FAD</keyword>
<dbReference type="RefSeq" id="WP_010343807.1">
    <property type="nucleotide sequence ID" value="NZ_CP132343.1"/>
</dbReference>
<comment type="domain">
    <text evidence="5">Consists of an N-terminal FAD-binding domain with a Rossman fold and a C-terminal substrate-binding domain.</text>
</comment>
<dbReference type="PANTHER" id="PTHR46972:SF1">
    <property type="entry name" value="FAD DEPENDENT OXIDOREDUCTASE DOMAIN-CONTAINING PROTEIN"/>
    <property type="match status" value="1"/>
</dbReference>
<dbReference type="AlphaFoldDB" id="A0A2P5Z2F6"/>
<keyword evidence="3 5" id="KW-0560">Oxidoreductase</keyword>
<evidence type="ECO:0000256" key="1">
    <source>
        <dbReference type="ARBA" id="ARBA00022630"/>
    </source>
</evidence>
<accession>A0A2P5Z2F6</accession>